<feature type="region of interest" description="Disordered" evidence="1">
    <location>
        <begin position="22"/>
        <end position="124"/>
    </location>
</feature>
<dbReference type="SMART" id="SM01282">
    <property type="entry name" value="DBB"/>
    <property type="match status" value="1"/>
</dbReference>
<feature type="compositionally biased region" description="Basic and acidic residues" evidence="1">
    <location>
        <begin position="848"/>
        <end position="858"/>
    </location>
</feature>
<dbReference type="Gene3D" id="3.40.50.10140">
    <property type="entry name" value="Toll/interleukin-1 receptor homology (TIR) domain"/>
    <property type="match status" value="1"/>
</dbReference>
<protein>
    <submittedName>
        <fullName evidence="3">Phosphoinositide 3-kinase adapter protein 1-like</fullName>
    </submittedName>
</protein>
<feature type="compositionally biased region" description="Low complexity" evidence="1">
    <location>
        <begin position="102"/>
        <end position="112"/>
    </location>
</feature>
<accession>A0A8J5MTE5</accession>
<feature type="compositionally biased region" description="Polar residues" evidence="1">
    <location>
        <begin position="780"/>
        <end position="794"/>
    </location>
</feature>
<dbReference type="PANTHER" id="PTHR16267">
    <property type="entry name" value="BANK1/PIK3AP1 FAMILY MEMBER"/>
    <property type="match status" value="1"/>
</dbReference>
<feature type="compositionally biased region" description="Polar residues" evidence="1">
    <location>
        <begin position="41"/>
        <end position="50"/>
    </location>
</feature>
<reference evidence="3" key="1">
    <citation type="journal article" date="2021" name="Sci. Adv.">
        <title>The American lobster genome reveals insights on longevity, neural, and immune adaptations.</title>
        <authorList>
            <person name="Polinski J.M."/>
            <person name="Zimin A.V."/>
            <person name="Clark K.F."/>
            <person name="Kohn A.B."/>
            <person name="Sadowski N."/>
            <person name="Timp W."/>
            <person name="Ptitsyn A."/>
            <person name="Khanna P."/>
            <person name="Romanova D.Y."/>
            <person name="Williams P."/>
            <person name="Greenwood S.J."/>
            <person name="Moroz L.L."/>
            <person name="Walt D.R."/>
            <person name="Bodnar A.G."/>
        </authorList>
    </citation>
    <scope>NUCLEOTIDE SEQUENCE</scope>
    <source>
        <strain evidence="3">GMGI-L3</strain>
    </source>
</reference>
<feature type="compositionally biased region" description="Basic and acidic residues" evidence="1">
    <location>
        <begin position="30"/>
        <end position="40"/>
    </location>
</feature>
<feature type="region of interest" description="Disordered" evidence="1">
    <location>
        <begin position="502"/>
        <end position="542"/>
    </location>
</feature>
<feature type="compositionally biased region" description="Basic and acidic residues" evidence="1">
    <location>
        <begin position="805"/>
        <end position="814"/>
    </location>
</feature>
<organism evidence="3 4">
    <name type="scientific">Homarus americanus</name>
    <name type="common">American lobster</name>
    <dbReference type="NCBI Taxonomy" id="6706"/>
    <lineage>
        <taxon>Eukaryota</taxon>
        <taxon>Metazoa</taxon>
        <taxon>Ecdysozoa</taxon>
        <taxon>Arthropoda</taxon>
        <taxon>Crustacea</taxon>
        <taxon>Multicrustacea</taxon>
        <taxon>Malacostraca</taxon>
        <taxon>Eumalacostraca</taxon>
        <taxon>Eucarida</taxon>
        <taxon>Decapoda</taxon>
        <taxon>Pleocyemata</taxon>
        <taxon>Astacidea</taxon>
        <taxon>Nephropoidea</taxon>
        <taxon>Nephropidae</taxon>
        <taxon>Homarus</taxon>
    </lineage>
</organism>
<evidence type="ECO:0000313" key="4">
    <source>
        <dbReference type="Proteomes" id="UP000747542"/>
    </source>
</evidence>
<feature type="region of interest" description="Disordered" evidence="1">
    <location>
        <begin position="574"/>
        <end position="605"/>
    </location>
</feature>
<dbReference type="PANTHER" id="PTHR16267:SF11">
    <property type="entry name" value="STUMPS, ISOFORM E"/>
    <property type="match status" value="1"/>
</dbReference>
<name>A0A8J5MTE5_HOMAM</name>
<comment type="caution">
    <text evidence="3">The sequence shown here is derived from an EMBL/GenBank/DDBJ whole genome shotgun (WGS) entry which is preliminary data.</text>
</comment>
<sequence length="902" mass="100375">MYLIAWCKWRRMRPPRSTFCPEVPGLPRSLPERPSSRNDISRNPNSQIGQKLNLGYGNRDGLPPLPGRLCISSPTKPSPPPLPPRHLKSRVLPKGSTLTHQGSTSSLVGTSSSRKKRNPGSVQTAQKVNISLQGHQKSHLSSPRASLTGESAEVDIAILYASDGDKWKNYLYDIIILSPCFLAHIAEHGRSELGQVFKPEKVLALLLGIDDSQFTMAHRSALYSYNDWHRLAVRNRDMSFIYEVFYEGISILNNCELYCGYRDESSARFKVTPRKVNTIQQQVYIMLSDPVNRDDVEVLIEGPNEVSTIKKWRLRNPYTIEFRMPEKFLRGSSLLFVTVLVDKVVIGSRQLKCESNMDALRDILGSVTNPTDFMCQALNISPTSDELDHKLAVSVKLHLPCNKLEESKVQNRDGSKFPTWIHFSAYYGLERLTWALLEIPGGEAALNSPNCNGHTPSVLAYQRGFSSLAHALEDAAMVSSLAAKVGYMPTNEGKLNMPGDTLVNEGTYNSPPPPRPLKASQTSGYDPLPAPREVSCTSPSGTEIPEMMVTPPPPPPPLSPALNDICDARWEAVHSPELPPPPLPESSSQHLSPLPPQEWTKDRNSVKQEERYLDMNVSGNCNDGKVCEYSADVYTLVTAWMEKTNIKTFVEKHQEKIVELKNKLDSDKMKEHTNEPAVSDAEAGAAALPQRGTTDQNERSSPDSARQKTMVGQFFGLLLRGRRKQPLHLDLEGSRSLCDLPPNDYSDDPTHSSPMKETSSETDNETSSVPVIPPRKLSDPTESSLPASHDSVSISPGPARSHKLVKLENKKHAMEATPKSRLLTEERLPQPPPRSEQSYDPYLPIEDINVKSHQEEMSRSTSNLVKTNNSLQKKKSFSGSKTPSPQTKKMDDDEELDYVTVN</sequence>
<evidence type="ECO:0000256" key="1">
    <source>
        <dbReference type="SAM" id="MobiDB-lite"/>
    </source>
</evidence>
<proteinExistence type="predicted"/>
<dbReference type="PROSITE" id="PS51376">
    <property type="entry name" value="DBB"/>
    <property type="match status" value="1"/>
</dbReference>
<dbReference type="InterPro" id="IPR052446">
    <property type="entry name" value="B-cell_PI3K-Signaling_Adptrs"/>
</dbReference>
<keyword evidence="4" id="KW-1185">Reference proteome</keyword>
<evidence type="ECO:0000313" key="3">
    <source>
        <dbReference type="EMBL" id="KAG7162756.1"/>
    </source>
</evidence>
<dbReference type="Pfam" id="PF14545">
    <property type="entry name" value="DBB"/>
    <property type="match status" value="1"/>
</dbReference>
<dbReference type="AlphaFoldDB" id="A0A8J5MTE5"/>
<dbReference type="Proteomes" id="UP000747542">
    <property type="component" value="Unassembled WGS sequence"/>
</dbReference>
<feature type="region of interest" description="Disordered" evidence="1">
    <location>
        <begin position="733"/>
        <end position="902"/>
    </location>
</feature>
<feature type="domain" description="DBB" evidence="2">
    <location>
        <begin position="271"/>
        <end position="407"/>
    </location>
</feature>
<feature type="compositionally biased region" description="Acidic residues" evidence="1">
    <location>
        <begin position="892"/>
        <end position="902"/>
    </location>
</feature>
<dbReference type="EMBL" id="JAHLQT010027102">
    <property type="protein sequence ID" value="KAG7162756.1"/>
    <property type="molecule type" value="Genomic_DNA"/>
</dbReference>
<gene>
    <name evidence="3" type="primary">PIK3AP1-L</name>
    <name evidence="3" type="ORF">Hamer_G018282</name>
</gene>
<dbReference type="GO" id="GO:0005829">
    <property type="term" value="C:cytosol"/>
    <property type="evidence" value="ECO:0007669"/>
    <property type="project" value="TreeGrafter"/>
</dbReference>
<feature type="region of interest" description="Disordered" evidence="1">
    <location>
        <begin position="667"/>
        <end position="708"/>
    </location>
</feature>
<dbReference type="GO" id="GO:0005068">
    <property type="term" value="F:transmembrane receptor protein tyrosine kinase adaptor activity"/>
    <property type="evidence" value="ECO:0007669"/>
    <property type="project" value="TreeGrafter"/>
</dbReference>
<dbReference type="GO" id="GO:0005104">
    <property type="term" value="F:fibroblast growth factor receptor binding"/>
    <property type="evidence" value="ECO:0007669"/>
    <property type="project" value="TreeGrafter"/>
</dbReference>
<evidence type="ECO:0000259" key="2">
    <source>
        <dbReference type="PROSITE" id="PS51376"/>
    </source>
</evidence>
<dbReference type="InterPro" id="IPR017893">
    <property type="entry name" value="DBB_domain"/>
</dbReference>
<feature type="compositionally biased region" description="Polar residues" evidence="1">
    <location>
        <begin position="859"/>
        <end position="887"/>
    </location>
</feature>
<dbReference type="InterPro" id="IPR035897">
    <property type="entry name" value="Toll_tir_struct_dom_sf"/>
</dbReference>